<dbReference type="InParanoid" id="A0A059CDZ2"/>
<organism evidence="1">
    <name type="scientific">Eucalyptus grandis</name>
    <name type="common">Flooded gum</name>
    <dbReference type="NCBI Taxonomy" id="71139"/>
    <lineage>
        <taxon>Eukaryota</taxon>
        <taxon>Viridiplantae</taxon>
        <taxon>Streptophyta</taxon>
        <taxon>Embryophyta</taxon>
        <taxon>Tracheophyta</taxon>
        <taxon>Spermatophyta</taxon>
        <taxon>Magnoliopsida</taxon>
        <taxon>eudicotyledons</taxon>
        <taxon>Gunneridae</taxon>
        <taxon>Pentapetalae</taxon>
        <taxon>rosids</taxon>
        <taxon>malvids</taxon>
        <taxon>Myrtales</taxon>
        <taxon>Myrtaceae</taxon>
        <taxon>Myrtoideae</taxon>
        <taxon>Eucalypteae</taxon>
        <taxon>Eucalyptus</taxon>
    </lineage>
</organism>
<gene>
    <name evidence="1" type="ORF">EUGRSUZ_D00974</name>
</gene>
<accession>A0A059CDZ2</accession>
<reference evidence="1" key="1">
    <citation type="submission" date="2013-07" db="EMBL/GenBank/DDBJ databases">
        <title>The genome of Eucalyptus grandis.</title>
        <authorList>
            <person name="Schmutz J."/>
            <person name="Hayes R."/>
            <person name="Myburg A."/>
            <person name="Tuskan G."/>
            <person name="Grattapaglia D."/>
            <person name="Rokhsar D.S."/>
        </authorList>
    </citation>
    <scope>NUCLEOTIDE SEQUENCE</scope>
    <source>
        <tissue evidence="1">Leaf extractions</tissue>
    </source>
</reference>
<proteinExistence type="predicted"/>
<sequence>MCMHWTQLRSIQNRNMSMSYMCQQLQQHYQMNIRRHSNLALCNDAITIIKPRQSDLCPQTTPDYIL</sequence>
<evidence type="ECO:0000313" key="1">
    <source>
        <dbReference type="EMBL" id="KCW76592.1"/>
    </source>
</evidence>
<dbReference type="AlphaFoldDB" id="A0A059CDZ2"/>
<name>A0A059CDZ2_EUCGR</name>
<protein>
    <submittedName>
        <fullName evidence="1">Uncharacterized protein</fullName>
    </submittedName>
</protein>
<dbReference type="EMBL" id="KK198756">
    <property type="protein sequence ID" value="KCW76592.1"/>
    <property type="molecule type" value="Genomic_DNA"/>
</dbReference>
<dbReference type="Gramene" id="KCW76592">
    <property type="protein sequence ID" value="KCW76592"/>
    <property type="gene ID" value="EUGRSUZ_D00974"/>
</dbReference>